<reference evidence="1" key="1">
    <citation type="submission" date="2023-10" db="EMBL/GenBank/DDBJ databases">
        <title>Production of high quality cheese from raw caw milk (raw cheese).</title>
        <authorList>
            <person name="Samouris G."/>
        </authorList>
    </citation>
    <scope>NUCLEOTIDE SEQUENCE</scope>
    <source>
        <strain evidence="1">M17-3</strain>
    </source>
</reference>
<comment type="caution">
    <text evidence="1">The sequence shown here is derived from an EMBL/GenBank/DDBJ whole genome shotgun (WGS) entry which is preliminary data.</text>
</comment>
<protein>
    <recommendedName>
        <fullName evidence="3">Phage protein</fullName>
    </recommendedName>
</protein>
<evidence type="ECO:0000313" key="2">
    <source>
        <dbReference type="Proteomes" id="UP001186047"/>
    </source>
</evidence>
<evidence type="ECO:0008006" key="3">
    <source>
        <dbReference type="Google" id="ProtNLM"/>
    </source>
</evidence>
<proteinExistence type="predicted"/>
<accession>A0AAE4NSC2</accession>
<gene>
    <name evidence="1" type="ORF">RZO31_07695</name>
</gene>
<evidence type="ECO:0000313" key="1">
    <source>
        <dbReference type="EMBL" id="MDV2632759.1"/>
    </source>
</evidence>
<dbReference type="EMBL" id="JAWHVL010000018">
    <property type="protein sequence ID" value="MDV2632759.1"/>
    <property type="molecule type" value="Genomic_DNA"/>
</dbReference>
<name>A0AAE4NSC2_9LACT</name>
<dbReference type="AlphaFoldDB" id="A0AAE4NSC2"/>
<sequence length="80" mass="9453">MKQYWVIENHLDGGFYLMPEDTSEEEVEEVEDTCGMCGDHDSIIGQFSNWEQLKKQMTDDEGWCPYSDEYLQSVFEEDNQ</sequence>
<dbReference type="RefSeq" id="WP_317059166.1">
    <property type="nucleotide sequence ID" value="NZ_JAWHVL010000018.1"/>
</dbReference>
<dbReference type="Proteomes" id="UP001186047">
    <property type="component" value="Unassembled WGS sequence"/>
</dbReference>
<organism evidence="1 2">
    <name type="scientific">Lactococcus lactis</name>
    <dbReference type="NCBI Taxonomy" id="1358"/>
    <lineage>
        <taxon>Bacteria</taxon>
        <taxon>Bacillati</taxon>
        <taxon>Bacillota</taxon>
        <taxon>Bacilli</taxon>
        <taxon>Lactobacillales</taxon>
        <taxon>Streptococcaceae</taxon>
        <taxon>Lactococcus</taxon>
    </lineage>
</organism>